<dbReference type="PANTHER" id="PTHR22600:SF21">
    <property type="entry name" value="BETA-HEXOSAMINIDASE A"/>
    <property type="match status" value="1"/>
</dbReference>
<keyword evidence="7" id="KW-1185">Reference proteome</keyword>
<dbReference type="Proteomes" id="UP001516400">
    <property type="component" value="Unassembled WGS sequence"/>
</dbReference>
<evidence type="ECO:0000313" key="6">
    <source>
        <dbReference type="EMBL" id="KAL3286510.1"/>
    </source>
</evidence>
<dbReference type="GO" id="GO:0004563">
    <property type="term" value="F:beta-N-acetylhexosaminidase activity"/>
    <property type="evidence" value="ECO:0007669"/>
    <property type="project" value="UniProtKB-EC"/>
</dbReference>
<evidence type="ECO:0000256" key="1">
    <source>
        <dbReference type="ARBA" id="ARBA00001231"/>
    </source>
</evidence>
<dbReference type="InterPro" id="IPR015883">
    <property type="entry name" value="Glyco_hydro_20_cat"/>
</dbReference>
<dbReference type="PANTHER" id="PTHR22600">
    <property type="entry name" value="BETA-HEXOSAMINIDASE"/>
    <property type="match status" value="1"/>
</dbReference>
<name>A0ABD2P6N2_9CUCU</name>
<proteinExistence type="inferred from homology"/>
<evidence type="ECO:0000256" key="2">
    <source>
        <dbReference type="ARBA" id="ARBA00006285"/>
    </source>
</evidence>
<evidence type="ECO:0000256" key="4">
    <source>
        <dbReference type="ARBA" id="ARBA00022801"/>
    </source>
</evidence>
<dbReference type="EMBL" id="JABFTP020000185">
    <property type="protein sequence ID" value="KAL3286510.1"/>
    <property type="molecule type" value="Genomic_DNA"/>
</dbReference>
<accession>A0ABD2P6N2</accession>
<evidence type="ECO:0000256" key="3">
    <source>
        <dbReference type="ARBA" id="ARBA00012663"/>
    </source>
</evidence>
<gene>
    <name evidence="6" type="ORF">HHI36_001015</name>
</gene>
<comment type="caution">
    <text evidence="6">The sequence shown here is derived from an EMBL/GenBank/DDBJ whole genome shotgun (WGS) entry which is preliminary data.</text>
</comment>
<dbReference type="EC" id="3.2.1.52" evidence="3"/>
<dbReference type="InterPro" id="IPR017853">
    <property type="entry name" value="GH"/>
</dbReference>
<comment type="similarity">
    <text evidence="2">Belongs to the glycosyl hydrolase 20 family.</text>
</comment>
<evidence type="ECO:0000259" key="5">
    <source>
        <dbReference type="Pfam" id="PF00728"/>
    </source>
</evidence>
<protein>
    <recommendedName>
        <fullName evidence="3">beta-N-acetylhexosaminidase</fullName>
        <ecNumber evidence="3">3.2.1.52</ecNumber>
    </recommendedName>
</protein>
<dbReference type="AlphaFoldDB" id="A0ABD2P6N2"/>
<dbReference type="Gene3D" id="3.20.20.80">
    <property type="entry name" value="Glycosidases"/>
    <property type="match status" value="1"/>
</dbReference>
<dbReference type="InterPro" id="IPR025705">
    <property type="entry name" value="Beta_hexosaminidase_sua/sub"/>
</dbReference>
<keyword evidence="4" id="KW-0378">Hydrolase</keyword>
<reference evidence="6 7" key="1">
    <citation type="journal article" date="2021" name="BMC Biol.">
        <title>Horizontally acquired antibacterial genes associated with adaptive radiation of ladybird beetles.</title>
        <authorList>
            <person name="Li H.S."/>
            <person name="Tang X.F."/>
            <person name="Huang Y.H."/>
            <person name="Xu Z.Y."/>
            <person name="Chen M.L."/>
            <person name="Du X.Y."/>
            <person name="Qiu B.Y."/>
            <person name="Chen P.T."/>
            <person name="Zhang W."/>
            <person name="Slipinski A."/>
            <person name="Escalona H.E."/>
            <person name="Waterhouse R.M."/>
            <person name="Zwick A."/>
            <person name="Pang H."/>
        </authorList>
    </citation>
    <scope>NUCLEOTIDE SEQUENCE [LARGE SCALE GENOMIC DNA]</scope>
    <source>
        <strain evidence="6">SYSU2018</strain>
    </source>
</reference>
<feature type="non-terminal residue" evidence="6">
    <location>
        <position position="1"/>
    </location>
</feature>
<comment type="catalytic activity">
    <reaction evidence="1">
        <text>Hydrolysis of terminal non-reducing N-acetyl-D-hexosamine residues in N-acetyl-beta-D-hexosaminides.</text>
        <dbReference type="EC" id="3.2.1.52"/>
    </reaction>
</comment>
<dbReference type="Pfam" id="PF00728">
    <property type="entry name" value="Glyco_hydro_20"/>
    <property type="match status" value="1"/>
</dbReference>
<organism evidence="6 7">
    <name type="scientific">Cryptolaemus montrouzieri</name>
    <dbReference type="NCBI Taxonomy" id="559131"/>
    <lineage>
        <taxon>Eukaryota</taxon>
        <taxon>Metazoa</taxon>
        <taxon>Ecdysozoa</taxon>
        <taxon>Arthropoda</taxon>
        <taxon>Hexapoda</taxon>
        <taxon>Insecta</taxon>
        <taxon>Pterygota</taxon>
        <taxon>Neoptera</taxon>
        <taxon>Endopterygota</taxon>
        <taxon>Coleoptera</taxon>
        <taxon>Polyphaga</taxon>
        <taxon>Cucujiformia</taxon>
        <taxon>Coccinelloidea</taxon>
        <taxon>Coccinellidae</taxon>
        <taxon>Scymninae</taxon>
        <taxon>Scymnini</taxon>
        <taxon>Cryptolaemus</taxon>
    </lineage>
</organism>
<dbReference type="SUPFAM" id="SSF51445">
    <property type="entry name" value="(Trans)glycosidases"/>
    <property type="match status" value="1"/>
</dbReference>
<evidence type="ECO:0000313" key="7">
    <source>
        <dbReference type="Proteomes" id="UP001516400"/>
    </source>
</evidence>
<sequence>ESNPNITEFMRKLNISGDYASLESYFIQNLIEIVTNKGLESIVWEEVFNNGVNLPNSTIVHVWKDGYRDTLNAVSSPNLDM</sequence>
<feature type="domain" description="Glycoside hydrolase family 20 catalytic" evidence="5">
    <location>
        <begin position="2"/>
        <end position="75"/>
    </location>
</feature>